<evidence type="ECO:0000256" key="2">
    <source>
        <dbReference type="ARBA" id="ARBA00022737"/>
    </source>
</evidence>
<proteinExistence type="predicted"/>
<keyword evidence="6" id="KW-1185">Reference proteome</keyword>
<evidence type="ECO:0000256" key="1">
    <source>
        <dbReference type="ARBA" id="ARBA00022574"/>
    </source>
</evidence>
<feature type="compositionally biased region" description="Acidic residues" evidence="4">
    <location>
        <begin position="489"/>
        <end position="498"/>
    </location>
</feature>
<dbReference type="PROSITE" id="PS50294">
    <property type="entry name" value="WD_REPEATS_REGION"/>
    <property type="match status" value="1"/>
</dbReference>
<dbReference type="PROSITE" id="PS50082">
    <property type="entry name" value="WD_REPEATS_2"/>
    <property type="match status" value="2"/>
</dbReference>
<reference evidence="5" key="1">
    <citation type="submission" date="2022-10" db="EMBL/GenBank/DDBJ databases">
        <title>Novel sulphate-reducing endosymbionts in the free-living metamonad Anaeramoeba.</title>
        <authorList>
            <person name="Jerlstrom-Hultqvist J."/>
            <person name="Cepicka I."/>
            <person name="Gallot-Lavallee L."/>
            <person name="Salas-Leiva D."/>
            <person name="Curtis B.A."/>
            <person name="Zahonova K."/>
            <person name="Pipaliya S."/>
            <person name="Dacks J."/>
            <person name="Roger A.J."/>
        </authorList>
    </citation>
    <scope>NUCLEOTIDE SEQUENCE</scope>
    <source>
        <strain evidence="5">BMAN</strain>
    </source>
</reference>
<dbReference type="InterPro" id="IPR036322">
    <property type="entry name" value="WD40_repeat_dom_sf"/>
</dbReference>
<feature type="region of interest" description="Disordered" evidence="4">
    <location>
        <begin position="338"/>
        <end position="358"/>
    </location>
</feature>
<dbReference type="Gene3D" id="2.130.10.10">
    <property type="entry name" value="YVTN repeat-like/Quinoprotein amine dehydrogenase"/>
    <property type="match status" value="2"/>
</dbReference>
<evidence type="ECO:0000256" key="3">
    <source>
        <dbReference type="PROSITE-ProRule" id="PRU00221"/>
    </source>
</evidence>
<feature type="repeat" description="WD" evidence="3">
    <location>
        <begin position="77"/>
        <end position="118"/>
    </location>
</feature>
<gene>
    <name evidence="5" type="ORF">M0811_00016</name>
</gene>
<dbReference type="PRINTS" id="PR00320">
    <property type="entry name" value="GPROTEINBRPT"/>
</dbReference>
<accession>A0A9Q0LQH2</accession>
<dbReference type="SMART" id="SM00320">
    <property type="entry name" value="WD40"/>
    <property type="match status" value="6"/>
</dbReference>
<dbReference type="InterPro" id="IPR040102">
    <property type="entry name" value="WDR41"/>
</dbReference>
<name>A0A9Q0LQH2_ANAIG</name>
<organism evidence="5 6">
    <name type="scientific">Anaeramoeba ignava</name>
    <name type="common">Anaerobic marine amoeba</name>
    <dbReference type="NCBI Taxonomy" id="1746090"/>
    <lineage>
        <taxon>Eukaryota</taxon>
        <taxon>Metamonada</taxon>
        <taxon>Anaeramoebidae</taxon>
        <taxon>Anaeramoeba</taxon>
    </lineage>
</organism>
<dbReference type="InterPro" id="IPR020472">
    <property type="entry name" value="WD40_PAC1"/>
</dbReference>
<evidence type="ECO:0000256" key="4">
    <source>
        <dbReference type="SAM" id="MobiDB-lite"/>
    </source>
</evidence>
<protein>
    <submittedName>
        <fullName evidence="5">Wdr41-related</fullName>
    </submittedName>
</protein>
<keyword evidence="1 3" id="KW-0853">WD repeat</keyword>
<dbReference type="InterPro" id="IPR001680">
    <property type="entry name" value="WD40_rpt"/>
</dbReference>
<evidence type="ECO:0000313" key="5">
    <source>
        <dbReference type="EMBL" id="KAJ5076699.1"/>
    </source>
</evidence>
<dbReference type="GO" id="GO:0010506">
    <property type="term" value="P:regulation of autophagy"/>
    <property type="evidence" value="ECO:0007669"/>
    <property type="project" value="InterPro"/>
</dbReference>
<dbReference type="EMBL" id="JAPDFW010000059">
    <property type="protein sequence ID" value="KAJ5076699.1"/>
    <property type="molecule type" value="Genomic_DNA"/>
</dbReference>
<dbReference type="InterPro" id="IPR015943">
    <property type="entry name" value="WD40/YVTN_repeat-like_dom_sf"/>
</dbReference>
<comment type="caution">
    <text evidence="5">The sequence shown here is derived from an EMBL/GenBank/DDBJ whole genome shotgun (WGS) entry which is preliminary data.</text>
</comment>
<dbReference type="PANTHER" id="PTHR22805:SF2">
    <property type="entry name" value="WD REPEAT-CONTAINING PROTEIN 41"/>
    <property type="match status" value="1"/>
</dbReference>
<dbReference type="OrthoDB" id="273067at2759"/>
<dbReference type="Pfam" id="PF00400">
    <property type="entry name" value="WD40"/>
    <property type="match status" value="1"/>
</dbReference>
<keyword evidence="2" id="KW-0677">Repeat</keyword>
<evidence type="ECO:0000313" key="6">
    <source>
        <dbReference type="Proteomes" id="UP001149090"/>
    </source>
</evidence>
<feature type="region of interest" description="Disordered" evidence="4">
    <location>
        <begin position="479"/>
        <end position="500"/>
    </location>
</feature>
<dbReference type="PANTHER" id="PTHR22805">
    <property type="entry name" value="WDR41-RELATED"/>
    <property type="match status" value="1"/>
</dbReference>
<dbReference type="SUPFAM" id="SSF50978">
    <property type="entry name" value="WD40 repeat-like"/>
    <property type="match status" value="1"/>
</dbReference>
<sequence>MGNKFQNSENQQQNTIKNKKYWQARQNPVTELQIMDAHKSGVKFILPLDKQLMASFDEDGEVIIWNYKFGSKVATLPKEHGGKITAAILLEDRQVLVTASADSTIKIWPLSKYTEQVVRTLKKHKSPVLFLLHLNENLFCSVSQEMIIVWRVDNFTALSKIPTTSTEDQLIFAITTKDNYLVITSKKKIYLYDLSPGFFKYETCLLSETPEDITYLASITDSLFACGFSNGTIMFWETDTFNQAQKRVVSVDHQKPPINYIYPFHFDKTYIAVAVGNSIAVYGSGDWKREIFIPNAHDSQIHYLAPLYRGYGIVSSSKDGEIKIWSVERFFDQPLTKAPTKSKKNSAKSTDTTSITGPNLSDKDREHCLIEKLPPIHTDKINQLISLNNFMFATSSDDKTIIVWKDEIYEQNFRNEIARSSLFHYSLDHLEEIQSQNVENDIFSQIHSKDNFIQFEQMESELEFLYNQIQAQEDMINDNFANDEHNDNDNDIDIDNDNDNQKEIDLNLDLMNEKSNLDNKV</sequence>
<dbReference type="AlphaFoldDB" id="A0A9Q0LQH2"/>
<feature type="compositionally biased region" description="Polar residues" evidence="4">
    <location>
        <begin position="347"/>
        <end position="358"/>
    </location>
</feature>
<feature type="repeat" description="WD" evidence="3">
    <location>
        <begin position="294"/>
        <end position="328"/>
    </location>
</feature>
<dbReference type="Pfam" id="PF25178">
    <property type="entry name" value="Beta-prop_WDR41"/>
    <property type="match status" value="1"/>
</dbReference>
<dbReference type="OMA" id="VCLWNAQ"/>
<dbReference type="Proteomes" id="UP001149090">
    <property type="component" value="Unassembled WGS sequence"/>
</dbReference>